<evidence type="ECO:0000313" key="1">
    <source>
        <dbReference type="EMBL" id="MCZ0806860.1"/>
    </source>
</evidence>
<reference evidence="1" key="1">
    <citation type="submission" date="2022-09" db="EMBL/GenBank/DDBJ databases">
        <title>Genome analysis and characterization of larvicidal activity of Brevibacillus strains.</title>
        <authorList>
            <person name="Patrusheva E.V."/>
            <person name="Izotova A.O."/>
            <person name="Toshchakov S.V."/>
            <person name="Sineoky S.P."/>
        </authorList>
    </citation>
    <scope>NUCLEOTIDE SEQUENCE</scope>
    <source>
        <strain evidence="1">VKPM_B-13247</strain>
    </source>
</reference>
<dbReference type="InterPro" id="IPR042104">
    <property type="entry name" value="PKS_dehydratase_sf"/>
</dbReference>
<evidence type="ECO:0000313" key="2">
    <source>
        <dbReference type="Proteomes" id="UP001077662"/>
    </source>
</evidence>
<dbReference type="RefSeq" id="WP_258433304.1">
    <property type="nucleotide sequence ID" value="NZ_JANSGW010000009.1"/>
</dbReference>
<gene>
    <name evidence="1" type="ORF">O0554_07965</name>
</gene>
<accession>A0AAP3DGV0</accession>
<protein>
    <submittedName>
        <fullName evidence="1">Uncharacterized protein</fullName>
    </submittedName>
</protein>
<sequence>MTDVVFFTPIVVKENEDREIHFLVQKEKEYLKLTVTSQDYEEDGTPKDSWTIHTQVKFAPLSHPNHTTQSDMFFYATVAEMANYIDSKRGIPA</sequence>
<dbReference type="Gene3D" id="3.10.129.110">
    <property type="entry name" value="Polyketide synthase dehydratase"/>
    <property type="match status" value="1"/>
</dbReference>
<dbReference type="EMBL" id="JAPTNE010000009">
    <property type="protein sequence ID" value="MCZ0806860.1"/>
    <property type="molecule type" value="Genomic_DNA"/>
</dbReference>
<organism evidence="1 2">
    <name type="scientific">Brevibacillus laterosporus</name>
    <name type="common">Bacillus laterosporus</name>
    <dbReference type="NCBI Taxonomy" id="1465"/>
    <lineage>
        <taxon>Bacteria</taxon>
        <taxon>Bacillati</taxon>
        <taxon>Bacillota</taxon>
        <taxon>Bacilli</taxon>
        <taxon>Bacillales</taxon>
        <taxon>Paenibacillaceae</taxon>
        <taxon>Brevibacillus</taxon>
    </lineage>
</organism>
<dbReference type="Proteomes" id="UP001077662">
    <property type="component" value="Unassembled WGS sequence"/>
</dbReference>
<name>A0AAP3DGV0_BRELA</name>
<comment type="caution">
    <text evidence="1">The sequence shown here is derived from an EMBL/GenBank/DDBJ whole genome shotgun (WGS) entry which is preliminary data.</text>
</comment>
<proteinExistence type="predicted"/>
<dbReference type="AlphaFoldDB" id="A0AAP3DGV0"/>